<dbReference type="InterPro" id="IPR002036">
    <property type="entry name" value="YbeY"/>
</dbReference>
<dbReference type="NCBIfam" id="TIGR00043">
    <property type="entry name" value="rRNA maturation RNase YbeY"/>
    <property type="match status" value="1"/>
</dbReference>
<dbReference type="InterPro" id="IPR020549">
    <property type="entry name" value="YbeY_CS"/>
</dbReference>
<gene>
    <name evidence="7" type="primary">ybeY</name>
    <name evidence="8" type="ORF">A3H55_02635</name>
</gene>
<reference evidence="8 9" key="1">
    <citation type="journal article" date="2016" name="Nat. Commun.">
        <title>Thousands of microbial genomes shed light on interconnected biogeochemical processes in an aquifer system.</title>
        <authorList>
            <person name="Anantharaman K."/>
            <person name="Brown C.T."/>
            <person name="Hug L.A."/>
            <person name="Sharon I."/>
            <person name="Castelle C.J."/>
            <person name="Probst A.J."/>
            <person name="Thomas B.C."/>
            <person name="Singh A."/>
            <person name="Wilkins M.J."/>
            <person name="Karaoz U."/>
            <person name="Brodie E.L."/>
            <person name="Williams K.H."/>
            <person name="Hubbard S.S."/>
            <person name="Banfield J.F."/>
        </authorList>
    </citation>
    <scope>NUCLEOTIDE SEQUENCE [LARGE SCALE GENOMIC DNA]</scope>
</reference>
<evidence type="ECO:0000256" key="2">
    <source>
        <dbReference type="ARBA" id="ARBA00022722"/>
    </source>
</evidence>
<dbReference type="GO" id="GO:0004222">
    <property type="term" value="F:metalloendopeptidase activity"/>
    <property type="evidence" value="ECO:0007669"/>
    <property type="project" value="InterPro"/>
</dbReference>
<dbReference type="STRING" id="1798564.A3H55_02635"/>
<dbReference type="InterPro" id="IPR023091">
    <property type="entry name" value="MetalPrtase_cat_dom_sf_prd"/>
</dbReference>
<dbReference type="EC" id="3.1.-.-" evidence="7"/>
<dbReference type="HAMAP" id="MF_00009">
    <property type="entry name" value="Endoribonucl_YbeY"/>
    <property type="match status" value="1"/>
</dbReference>
<dbReference type="Pfam" id="PF02130">
    <property type="entry name" value="YbeY"/>
    <property type="match status" value="1"/>
</dbReference>
<dbReference type="PANTHER" id="PTHR46986">
    <property type="entry name" value="ENDORIBONUCLEASE YBEY, CHLOROPLASTIC"/>
    <property type="match status" value="1"/>
</dbReference>
<feature type="binding site" evidence="7">
    <location>
        <position position="107"/>
    </location>
    <ligand>
        <name>Zn(2+)</name>
        <dbReference type="ChEBI" id="CHEBI:29105"/>
        <note>catalytic</note>
    </ligand>
</feature>
<dbReference type="Proteomes" id="UP000177998">
    <property type="component" value="Unassembled WGS sequence"/>
</dbReference>
<dbReference type="PANTHER" id="PTHR46986:SF1">
    <property type="entry name" value="ENDORIBONUCLEASE YBEY, CHLOROPLASTIC"/>
    <property type="match status" value="1"/>
</dbReference>
<protein>
    <recommendedName>
        <fullName evidence="7">Endoribonuclease YbeY</fullName>
        <ecNumber evidence="7">3.1.-.-</ecNumber>
    </recommendedName>
</protein>
<dbReference type="PROSITE" id="PS01306">
    <property type="entry name" value="UPF0054"/>
    <property type="match status" value="1"/>
</dbReference>
<dbReference type="GO" id="GO:0005737">
    <property type="term" value="C:cytoplasm"/>
    <property type="evidence" value="ECO:0007669"/>
    <property type="project" value="UniProtKB-SubCell"/>
</dbReference>
<proteinExistence type="inferred from homology"/>
<comment type="subcellular location">
    <subcellularLocation>
        <location evidence="7">Cytoplasm</location>
    </subcellularLocation>
</comment>
<keyword evidence="6 7" id="KW-0862">Zinc</keyword>
<evidence type="ECO:0000256" key="5">
    <source>
        <dbReference type="ARBA" id="ARBA00022801"/>
    </source>
</evidence>
<feature type="binding site" evidence="7">
    <location>
        <position position="111"/>
    </location>
    <ligand>
        <name>Zn(2+)</name>
        <dbReference type="ChEBI" id="CHEBI:29105"/>
        <note>catalytic</note>
    </ligand>
</feature>
<keyword evidence="7" id="KW-0698">rRNA processing</keyword>
<evidence type="ECO:0000256" key="7">
    <source>
        <dbReference type="HAMAP-Rule" id="MF_00009"/>
    </source>
</evidence>
<dbReference type="EMBL" id="MFMZ01000005">
    <property type="protein sequence ID" value="OGG91663.1"/>
    <property type="molecule type" value="Genomic_DNA"/>
</dbReference>
<accession>A0A1F6G0M0</accession>
<feature type="binding site" evidence="7">
    <location>
        <position position="117"/>
    </location>
    <ligand>
        <name>Zn(2+)</name>
        <dbReference type="ChEBI" id="CHEBI:29105"/>
        <note>catalytic</note>
    </ligand>
</feature>
<comment type="caution">
    <text evidence="8">The sequence shown here is derived from an EMBL/GenBank/DDBJ whole genome shotgun (WGS) entry which is preliminary data.</text>
</comment>
<evidence type="ECO:0000256" key="1">
    <source>
        <dbReference type="ARBA" id="ARBA00010875"/>
    </source>
</evidence>
<evidence type="ECO:0000313" key="9">
    <source>
        <dbReference type="Proteomes" id="UP000177998"/>
    </source>
</evidence>
<dbReference type="GO" id="GO:0004521">
    <property type="term" value="F:RNA endonuclease activity"/>
    <property type="evidence" value="ECO:0007669"/>
    <property type="project" value="UniProtKB-UniRule"/>
</dbReference>
<keyword evidence="5 7" id="KW-0378">Hydrolase</keyword>
<comment type="similarity">
    <text evidence="1 7">Belongs to the endoribonuclease YbeY family.</text>
</comment>
<comment type="cofactor">
    <cofactor evidence="7">
        <name>Zn(2+)</name>
        <dbReference type="ChEBI" id="CHEBI:29105"/>
    </cofactor>
    <text evidence="7">Binds 1 zinc ion.</text>
</comment>
<evidence type="ECO:0000256" key="3">
    <source>
        <dbReference type="ARBA" id="ARBA00022723"/>
    </source>
</evidence>
<evidence type="ECO:0000256" key="6">
    <source>
        <dbReference type="ARBA" id="ARBA00022833"/>
    </source>
</evidence>
<comment type="function">
    <text evidence="7">Single strand-specific metallo-endoribonuclease involved in late-stage 70S ribosome quality control and in maturation of the 3' terminus of the 16S rRNA.</text>
</comment>
<evidence type="ECO:0000256" key="4">
    <source>
        <dbReference type="ARBA" id="ARBA00022759"/>
    </source>
</evidence>
<keyword evidence="3 7" id="KW-0479">Metal-binding</keyword>
<dbReference type="AlphaFoldDB" id="A0A1F6G0M0"/>
<sequence>MLKIEINNTAAATLPDRTIKKQFKKFLLARQIKNAEISLAFVDKKTMRRLNHSYRGLDQPTDVLSFSYRYKNGMLDGEIVICCQIAQEQAKKFGHSFESEIIRLLAHGFLHLIGYDHRTIKERQKMQRLEEKIIKPSLCLA</sequence>
<name>A0A1F6G0M0_9BACT</name>
<dbReference type="Gene3D" id="3.40.390.30">
    <property type="entry name" value="Metalloproteases ('zincins'), catalytic domain"/>
    <property type="match status" value="1"/>
</dbReference>
<keyword evidence="2 7" id="KW-0540">Nuclease</keyword>
<dbReference type="GO" id="GO:0006364">
    <property type="term" value="P:rRNA processing"/>
    <property type="evidence" value="ECO:0007669"/>
    <property type="project" value="UniProtKB-UniRule"/>
</dbReference>
<organism evidence="8 9">
    <name type="scientific">Candidatus Kuenenbacteria bacterium RIFCSPLOWO2_02_FULL_42_16</name>
    <dbReference type="NCBI Taxonomy" id="1798564"/>
    <lineage>
        <taxon>Bacteria</taxon>
        <taxon>Candidatus Kueneniibacteriota</taxon>
    </lineage>
</organism>
<dbReference type="SUPFAM" id="SSF55486">
    <property type="entry name" value="Metalloproteases ('zincins'), catalytic domain"/>
    <property type="match status" value="1"/>
</dbReference>
<keyword evidence="4 7" id="KW-0255">Endonuclease</keyword>
<evidence type="ECO:0000313" key="8">
    <source>
        <dbReference type="EMBL" id="OGG91663.1"/>
    </source>
</evidence>
<keyword evidence="7" id="KW-0963">Cytoplasm</keyword>
<dbReference type="GO" id="GO:0008270">
    <property type="term" value="F:zinc ion binding"/>
    <property type="evidence" value="ECO:0007669"/>
    <property type="project" value="UniProtKB-UniRule"/>
</dbReference>
<keyword evidence="7" id="KW-0690">Ribosome biogenesis</keyword>